<evidence type="ECO:0000313" key="11">
    <source>
        <dbReference type="Proteomes" id="UP000199387"/>
    </source>
</evidence>
<evidence type="ECO:0000256" key="7">
    <source>
        <dbReference type="SAM" id="Coils"/>
    </source>
</evidence>
<dbReference type="HAMAP" id="MF_00378">
    <property type="entry name" value="Exonuc_7_L"/>
    <property type="match status" value="1"/>
</dbReference>
<comment type="subunit">
    <text evidence="5">Heterooligomer composed of large and small subunits.</text>
</comment>
<dbReference type="GO" id="GO:0008855">
    <property type="term" value="F:exodeoxyribonuclease VII activity"/>
    <property type="evidence" value="ECO:0007669"/>
    <property type="project" value="UniProtKB-UniRule"/>
</dbReference>
<evidence type="ECO:0000256" key="4">
    <source>
        <dbReference type="ARBA" id="ARBA00022839"/>
    </source>
</evidence>
<keyword evidence="4 5" id="KW-0269">Exonuclease</keyword>
<dbReference type="STRING" id="1236220.SAMN04488112_12049"/>
<feature type="coiled-coil region" evidence="7">
    <location>
        <begin position="269"/>
        <end position="327"/>
    </location>
</feature>
<feature type="domain" description="Exonuclease VII large subunit C-terminal" evidence="8">
    <location>
        <begin position="128"/>
        <end position="444"/>
    </location>
</feature>
<dbReference type="PANTHER" id="PTHR30008">
    <property type="entry name" value="EXODEOXYRIBONUCLEASE 7 LARGE SUBUNIT"/>
    <property type="match status" value="1"/>
</dbReference>
<dbReference type="Gene3D" id="1.20.120.20">
    <property type="entry name" value="Apolipoprotein"/>
    <property type="match status" value="1"/>
</dbReference>
<comment type="subcellular location">
    <subcellularLocation>
        <location evidence="5 6">Cytoplasm</location>
    </subcellularLocation>
</comment>
<dbReference type="InterPro" id="IPR020579">
    <property type="entry name" value="Exonuc_VII_lsu_C"/>
</dbReference>
<dbReference type="Pfam" id="PF02601">
    <property type="entry name" value="Exonuc_VII_L"/>
    <property type="match status" value="1"/>
</dbReference>
<dbReference type="GO" id="GO:0005737">
    <property type="term" value="C:cytoplasm"/>
    <property type="evidence" value="ECO:0007669"/>
    <property type="project" value="UniProtKB-SubCell"/>
</dbReference>
<evidence type="ECO:0000259" key="8">
    <source>
        <dbReference type="Pfam" id="PF02601"/>
    </source>
</evidence>
<name>A0A1G6Q9R5_9BACL</name>
<protein>
    <recommendedName>
        <fullName evidence="5">Exodeoxyribonuclease 7 large subunit</fullName>
        <ecNumber evidence="5">3.1.11.6</ecNumber>
    </recommendedName>
    <alternativeName>
        <fullName evidence="5">Exodeoxyribonuclease VII large subunit</fullName>
        <shortName evidence="5">Exonuclease VII large subunit</shortName>
    </alternativeName>
</protein>
<dbReference type="CDD" id="cd04489">
    <property type="entry name" value="ExoVII_LU_OBF"/>
    <property type="match status" value="1"/>
</dbReference>
<sequence length="456" mass="52492">MRKQVQDDVFSVTDLVRRLTQVIEEEKDFARVWVQGEISNFKHHARGHMYFTLKDDRTRIRAVMFAGHNRRLRFSPRDGDDVLIRGRMGVYERDGQVQLYVTHMQPNGVGELFVAYERLKEELEQEGLFAPEHKKALPFLPGRVGLITSAHGAAVRDMITTLRRRSRMVDILVCPVAVQGVDAPRQIVDALNRLNRTRDVDVIIVGRGGGSLEELWAFNEEAVARGIYESQIPVVSAVGHETDTTISDFVADVRAATPTAAAEIVAPRFEELQSQLSGMKKRLTTAVEQRVQSERERLSRVMDRPVFRRAEARLEPFEQRLDDLTRDLLAAVRQRFSPLRSRLEAQKHRLRGQHPSARLHLLSQQLTRISRQCRLGMDRQLQDKRAEWLRRMEYLDALSPLKVMHRGYSLVYRYGDRRLLKSVKDVQAGDLIRVRMSDGRLKCQVWGWEDDPDGSG</sequence>
<gene>
    <name evidence="5" type="primary">xseA</name>
    <name evidence="10" type="ORF">SAMN04488112_12049</name>
</gene>
<evidence type="ECO:0000256" key="1">
    <source>
        <dbReference type="ARBA" id="ARBA00022490"/>
    </source>
</evidence>
<proteinExistence type="inferred from homology"/>
<evidence type="ECO:0000256" key="5">
    <source>
        <dbReference type="HAMAP-Rule" id="MF_00378"/>
    </source>
</evidence>
<dbReference type="InterPro" id="IPR016102">
    <property type="entry name" value="Succinyl-CoA_synth-like"/>
</dbReference>
<organism evidence="10 11">
    <name type="scientific">Melghirimyces thermohalophilus</name>
    <dbReference type="NCBI Taxonomy" id="1236220"/>
    <lineage>
        <taxon>Bacteria</taxon>
        <taxon>Bacillati</taxon>
        <taxon>Bacillota</taxon>
        <taxon>Bacilli</taxon>
        <taxon>Bacillales</taxon>
        <taxon>Thermoactinomycetaceae</taxon>
        <taxon>Melghirimyces</taxon>
    </lineage>
</organism>
<dbReference type="Proteomes" id="UP000199387">
    <property type="component" value="Unassembled WGS sequence"/>
</dbReference>
<dbReference type="PANTHER" id="PTHR30008:SF0">
    <property type="entry name" value="EXODEOXYRIBONUCLEASE 7 LARGE SUBUNIT"/>
    <property type="match status" value="1"/>
</dbReference>
<dbReference type="Pfam" id="PF13742">
    <property type="entry name" value="tRNA_anti_2"/>
    <property type="match status" value="1"/>
</dbReference>
<dbReference type="RefSeq" id="WP_245662281.1">
    <property type="nucleotide sequence ID" value="NZ_FMZA01000020.1"/>
</dbReference>
<comment type="similarity">
    <text evidence="5 6">Belongs to the XseA family.</text>
</comment>
<accession>A0A1G6Q9R5</accession>
<dbReference type="GO" id="GO:0003676">
    <property type="term" value="F:nucleic acid binding"/>
    <property type="evidence" value="ECO:0007669"/>
    <property type="project" value="InterPro"/>
</dbReference>
<evidence type="ECO:0000256" key="2">
    <source>
        <dbReference type="ARBA" id="ARBA00022722"/>
    </source>
</evidence>
<dbReference type="AlphaFoldDB" id="A0A1G6Q9R5"/>
<dbReference type="GO" id="GO:0006308">
    <property type="term" value="P:DNA catabolic process"/>
    <property type="evidence" value="ECO:0007669"/>
    <property type="project" value="UniProtKB-UniRule"/>
</dbReference>
<evidence type="ECO:0000256" key="6">
    <source>
        <dbReference type="RuleBase" id="RU004355"/>
    </source>
</evidence>
<keyword evidence="3 5" id="KW-0378">Hydrolase</keyword>
<keyword evidence="2 5" id="KW-0540">Nuclease</keyword>
<evidence type="ECO:0000313" key="10">
    <source>
        <dbReference type="EMBL" id="SDC88971.1"/>
    </source>
</evidence>
<evidence type="ECO:0000256" key="3">
    <source>
        <dbReference type="ARBA" id="ARBA00022801"/>
    </source>
</evidence>
<keyword evidence="11" id="KW-1185">Reference proteome</keyword>
<dbReference type="InterPro" id="IPR003753">
    <property type="entry name" value="Exonuc_VII_L"/>
</dbReference>
<feature type="domain" description="OB-fold nucleic acid binding" evidence="9">
    <location>
        <begin position="10"/>
        <end position="105"/>
    </location>
</feature>
<dbReference type="SUPFAM" id="SSF52210">
    <property type="entry name" value="Succinyl-CoA synthetase domains"/>
    <property type="match status" value="1"/>
</dbReference>
<dbReference type="GO" id="GO:0009318">
    <property type="term" value="C:exodeoxyribonuclease VII complex"/>
    <property type="evidence" value="ECO:0007669"/>
    <property type="project" value="UniProtKB-UniRule"/>
</dbReference>
<comment type="catalytic activity">
    <reaction evidence="5 6">
        <text>Exonucleolytic cleavage in either 5'- to 3'- or 3'- to 5'-direction to yield nucleoside 5'-phosphates.</text>
        <dbReference type="EC" id="3.1.11.6"/>
    </reaction>
</comment>
<keyword evidence="7" id="KW-0175">Coiled coil</keyword>
<dbReference type="EMBL" id="FMZA01000020">
    <property type="protein sequence ID" value="SDC88971.1"/>
    <property type="molecule type" value="Genomic_DNA"/>
</dbReference>
<dbReference type="EC" id="3.1.11.6" evidence="5"/>
<comment type="function">
    <text evidence="5">Bidirectionally degrades single-stranded DNA into large acid-insoluble oligonucleotides, which are then degraded further into small acid-soluble oligonucleotides.</text>
</comment>
<keyword evidence="1 5" id="KW-0963">Cytoplasm</keyword>
<reference evidence="10 11" key="1">
    <citation type="submission" date="2016-10" db="EMBL/GenBank/DDBJ databases">
        <authorList>
            <person name="de Groot N.N."/>
        </authorList>
    </citation>
    <scope>NUCLEOTIDE SEQUENCE [LARGE SCALE GENOMIC DNA]</scope>
    <source>
        <strain evidence="10 11">DSM 45514</strain>
    </source>
</reference>
<dbReference type="InterPro" id="IPR025824">
    <property type="entry name" value="OB-fold_nuc-bd_dom"/>
</dbReference>
<evidence type="ECO:0000259" key="9">
    <source>
        <dbReference type="Pfam" id="PF13742"/>
    </source>
</evidence>
<dbReference type="NCBIfam" id="TIGR00237">
    <property type="entry name" value="xseA"/>
    <property type="match status" value="1"/>
</dbReference>